<gene>
    <name evidence="2" type="ORF">BSL78_18521</name>
</gene>
<dbReference type="OrthoDB" id="5946976at2759"/>
<evidence type="ECO:0000259" key="1">
    <source>
        <dbReference type="Pfam" id="PF00144"/>
    </source>
</evidence>
<dbReference type="Gene3D" id="3.40.710.10">
    <property type="entry name" value="DD-peptidase/beta-lactamase superfamily"/>
    <property type="match status" value="1"/>
</dbReference>
<protein>
    <submittedName>
        <fullName evidence="2">Putative beta-lactamase domain-containing protein 2</fullName>
    </submittedName>
</protein>
<accession>A0A2G8K9E6</accession>
<dbReference type="InterPro" id="IPR001466">
    <property type="entry name" value="Beta-lactam-related"/>
</dbReference>
<dbReference type="InterPro" id="IPR052907">
    <property type="entry name" value="Beta-lactamase/esterase"/>
</dbReference>
<dbReference type="PANTHER" id="PTHR43319">
    <property type="entry name" value="BETA-LACTAMASE-RELATED"/>
    <property type="match status" value="1"/>
</dbReference>
<dbReference type="Pfam" id="PF00144">
    <property type="entry name" value="Beta-lactamase"/>
    <property type="match status" value="1"/>
</dbReference>
<comment type="caution">
    <text evidence="2">The sequence shown here is derived from an EMBL/GenBank/DDBJ whole genome shotgun (WGS) entry which is preliminary data.</text>
</comment>
<dbReference type="InterPro" id="IPR012338">
    <property type="entry name" value="Beta-lactam/transpept-like"/>
</dbReference>
<reference evidence="2 3" key="1">
    <citation type="journal article" date="2017" name="PLoS Biol.">
        <title>The sea cucumber genome provides insights into morphological evolution and visceral regeneration.</title>
        <authorList>
            <person name="Zhang X."/>
            <person name="Sun L."/>
            <person name="Yuan J."/>
            <person name="Sun Y."/>
            <person name="Gao Y."/>
            <person name="Zhang L."/>
            <person name="Li S."/>
            <person name="Dai H."/>
            <person name="Hamel J.F."/>
            <person name="Liu C."/>
            <person name="Yu Y."/>
            <person name="Liu S."/>
            <person name="Lin W."/>
            <person name="Guo K."/>
            <person name="Jin S."/>
            <person name="Xu P."/>
            <person name="Storey K.B."/>
            <person name="Huan P."/>
            <person name="Zhang T."/>
            <person name="Zhou Y."/>
            <person name="Zhang J."/>
            <person name="Lin C."/>
            <person name="Li X."/>
            <person name="Xing L."/>
            <person name="Huo D."/>
            <person name="Sun M."/>
            <person name="Wang L."/>
            <person name="Mercier A."/>
            <person name="Li F."/>
            <person name="Yang H."/>
            <person name="Xiang J."/>
        </authorList>
    </citation>
    <scope>NUCLEOTIDE SEQUENCE [LARGE SCALE GENOMIC DNA]</scope>
    <source>
        <strain evidence="2">Shaxun</strain>
        <tissue evidence="2">Muscle</tissue>
    </source>
</reference>
<sequence>MSLLKSRFFVIATIGIIVAFVVQKSHRSGHPIPEVFGNVSPGFEDVLKVFRENYEHGWDKAEAGSAFSVYHKGEKVVDIWAGYADYEAEVLWKEDTMSILLSTTKGLSALCILVLADRGLIDFKETVAYYWPEFAQKGKEKITVEMLLEHEAGLAVISEELTFDLLRDRHAMDRVLAATEPLWEPGTTHGYHVISFGFYVDALVRRVDPRGRTVGQFFAQEIAEPFGIDAYIGTPLDVSHRVARLVLVRGSLADITYYLWTSHLFRALIYGFALGRCKTFTDVIKNCGEVCKMHQQEDPELRKLEFPSGNGIGSARAIAKLYGILANGGKLGNKTLLSPEFIDELAHDKRGQTGDFVFFNLPFRWKYGIEVIPQPNEDNNIFGASGVGGQIGYADKGRQIGYGFVTRFLSPVGLQLYDPRIQRLKESVLQALRTSRGKQ</sequence>
<dbReference type="Proteomes" id="UP000230750">
    <property type="component" value="Unassembled WGS sequence"/>
</dbReference>
<feature type="domain" description="Beta-lactamase-related" evidence="1">
    <location>
        <begin position="51"/>
        <end position="413"/>
    </location>
</feature>
<name>A0A2G8K9E6_STIJA</name>
<dbReference type="AlphaFoldDB" id="A0A2G8K9E6"/>
<keyword evidence="3" id="KW-1185">Reference proteome</keyword>
<dbReference type="EMBL" id="MRZV01000766">
    <property type="protein sequence ID" value="PIK44600.1"/>
    <property type="molecule type" value="Genomic_DNA"/>
</dbReference>
<evidence type="ECO:0000313" key="3">
    <source>
        <dbReference type="Proteomes" id="UP000230750"/>
    </source>
</evidence>
<dbReference type="SUPFAM" id="SSF56601">
    <property type="entry name" value="beta-lactamase/transpeptidase-like"/>
    <property type="match status" value="1"/>
</dbReference>
<dbReference type="STRING" id="307972.A0A2G8K9E6"/>
<proteinExistence type="predicted"/>
<dbReference type="PANTHER" id="PTHR43319:SF3">
    <property type="entry name" value="BETA-LACTAMASE-RELATED DOMAIN-CONTAINING PROTEIN"/>
    <property type="match status" value="1"/>
</dbReference>
<evidence type="ECO:0000313" key="2">
    <source>
        <dbReference type="EMBL" id="PIK44600.1"/>
    </source>
</evidence>
<organism evidence="2 3">
    <name type="scientific">Stichopus japonicus</name>
    <name type="common">Sea cucumber</name>
    <dbReference type="NCBI Taxonomy" id="307972"/>
    <lineage>
        <taxon>Eukaryota</taxon>
        <taxon>Metazoa</taxon>
        <taxon>Echinodermata</taxon>
        <taxon>Eleutherozoa</taxon>
        <taxon>Echinozoa</taxon>
        <taxon>Holothuroidea</taxon>
        <taxon>Aspidochirotacea</taxon>
        <taxon>Aspidochirotida</taxon>
        <taxon>Stichopodidae</taxon>
        <taxon>Apostichopus</taxon>
    </lineage>
</organism>